<keyword evidence="6" id="KW-1185">Reference proteome</keyword>
<dbReference type="InterPro" id="IPR000119">
    <property type="entry name" value="Hist_DNA-bd"/>
</dbReference>
<evidence type="ECO:0000256" key="4">
    <source>
        <dbReference type="RuleBase" id="RU003939"/>
    </source>
</evidence>
<dbReference type="SMART" id="SM00411">
    <property type="entry name" value="BHL"/>
    <property type="match status" value="1"/>
</dbReference>
<evidence type="ECO:0000256" key="1">
    <source>
        <dbReference type="ARBA" id="ARBA00010529"/>
    </source>
</evidence>
<evidence type="ECO:0000313" key="5">
    <source>
        <dbReference type="EMBL" id="ADQ14964.1"/>
    </source>
</evidence>
<organism evidence="5 6">
    <name type="scientific">Halanaerobium hydrogeniformans</name>
    <name type="common">Halanaerobium sp. (strain sapolanicus)</name>
    <dbReference type="NCBI Taxonomy" id="656519"/>
    <lineage>
        <taxon>Bacteria</taxon>
        <taxon>Bacillati</taxon>
        <taxon>Bacillota</taxon>
        <taxon>Clostridia</taxon>
        <taxon>Halanaerobiales</taxon>
        <taxon>Halanaerobiaceae</taxon>
        <taxon>Halanaerobium</taxon>
    </lineage>
</organism>
<name>E4RLQ0_HALHG</name>
<dbReference type="Proteomes" id="UP000007434">
    <property type="component" value="Chromosome"/>
</dbReference>
<dbReference type="STRING" id="656519.Halsa_1539"/>
<dbReference type="GO" id="GO:0030261">
    <property type="term" value="P:chromosome condensation"/>
    <property type="evidence" value="ECO:0007669"/>
    <property type="project" value="UniProtKB-KW"/>
</dbReference>
<dbReference type="OrthoDB" id="9799835at2"/>
<dbReference type="RefSeq" id="WP_013406041.1">
    <property type="nucleotide sequence ID" value="NC_014654.1"/>
</dbReference>
<sequence length="99" mass="11200">MTKNELIDAVAENTGITKKDTGEVINNMIDTIMNHLRAEAKKPEDDRDNVQLIGFGTFEVRDRSARKGRNPQTNEEIQIPARKVPVFRSGKSFKETVDI</sequence>
<reference evidence="5 6" key="1">
    <citation type="submission" date="2010-11" db="EMBL/GenBank/DDBJ databases">
        <title>Complete sequence of Halanaerobium sp. sapolanicus.</title>
        <authorList>
            <consortium name="US DOE Joint Genome Institute"/>
            <person name="Lucas S."/>
            <person name="Copeland A."/>
            <person name="Lapidus A."/>
            <person name="Cheng J.-F."/>
            <person name="Bruce D."/>
            <person name="Goodwin L."/>
            <person name="Pitluck S."/>
            <person name="Davenport K."/>
            <person name="Detter J.C."/>
            <person name="Han C."/>
            <person name="Tapia R."/>
            <person name="Land M."/>
            <person name="Hauser L."/>
            <person name="Jeffries C."/>
            <person name="Kyrpides N."/>
            <person name="Ivanova N."/>
            <person name="Mikhailova N."/>
            <person name="Begemann M.B."/>
            <person name="Mormile M.R."/>
            <person name="Wall J.D."/>
            <person name="Elias D.A."/>
            <person name="Woyke T."/>
        </authorList>
    </citation>
    <scope>NUCLEOTIDE SEQUENCE [LARGE SCALE GENOMIC DNA]</scope>
    <source>
        <strain evidence="6">sapolanicus</strain>
    </source>
</reference>
<dbReference type="GO" id="GO:0003677">
    <property type="term" value="F:DNA binding"/>
    <property type="evidence" value="ECO:0007669"/>
    <property type="project" value="UniProtKB-KW"/>
</dbReference>
<keyword evidence="2" id="KW-0226">DNA condensation</keyword>
<keyword evidence="3 5" id="KW-0238">DNA-binding</keyword>
<accession>E4RLQ0</accession>
<protein>
    <submittedName>
        <fullName evidence="5">Histone family protein DNA-binding protein</fullName>
    </submittedName>
</protein>
<dbReference type="KEGG" id="has:Halsa_1539"/>
<dbReference type="PANTHER" id="PTHR33175:SF3">
    <property type="entry name" value="DNA-BINDING PROTEIN HU-BETA"/>
    <property type="match status" value="1"/>
</dbReference>
<dbReference type="PROSITE" id="PS00045">
    <property type="entry name" value="HISTONE_LIKE"/>
    <property type="match status" value="1"/>
</dbReference>
<dbReference type="Gene3D" id="4.10.520.10">
    <property type="entry name" value="IHF-like DNA-binding proteins"/>
    <property type="match status" value="1"/>
</dbReference>
<dbReference type="SUPFAM" id="SSF47729">
    <property type="entry name" value="IHF-like DNA-binding proteins"/>
    <property type="match status" value="1"/>
</dbReference>
<dbReference type="PRINTS" id="PR01727">
    <property type="entry name" value="DNABINDINGHU"/>
</dbReference>
<dbReference type="AlphaFoldDB" id="E4RLQ0"/>
<dbReference type="HOGENOM" id="CLU_105066_3_1_9"/>
<dbReference type="InterPro" id="IPR020816">
    <property type="entry name" value="Histone-like_DNA-bd_CS"/>
</dbReference>
<dbReference type="EMBL" id="CP002304">
    <property type="protein sequence ID" value="ADQ14964.1"/>
    <property type="molecule type" value="Genomic_DNA"/>
</dbReference>
<reference evidence="5 6" key="2">
    <citation type="journal article" date="2011" name="J. Bacteriol.">
        <title>Complete Genome Sequence of the Haloalkaliphilic, Hydrogen Producing Halanaerobium hydrogenoformans.</title>
        <authorList>
            <person name="Brown S.D."/>
            <person name="Begemann M.B."/>
            <person name="Mormile M.R."/>
            <person name="Wall J.D."/>
            <person name="Han C.S."/>
            <person name="Goodwin L.A."/>
            <person name="Pitluck S."/>
            <person name="Land M.L."/>
            <person name="Hauser L.J."/>
            <person name="Elias D.A."/>
        </authorList>
    </citation>
    <scope>NUCLEOTIDE SEQUENCE [LARGE SCALE GENOMIC DNA]</scope>
    <source>
        <strain evidence="6">sapolanicus</strain>
    </source>
</reference>
<gene>
    <name evidence="5" type="ordered locus">Halsa_1539</name>
</gene>
<evidence type="ECO:0000313" key="6">
    <source>
        <dbReference type="Proteomes" id="UP000007434"/>
    </source>
</evidence>
<dbReference type="eggNOG" id="COG0776">
    <property type="taxonomic scope" value="Bacteria"/>
</dbReference>
<dbReference type="PANTHER" id="PTHR33175">
    <property type="entry name" value="DNA-BINDING PROTEIN HU"/>
    <property type="match status" value="1"/>
</dbReference>
<dbReference type="InterPro" id="IPR010992">
    <property type="entry name" value="IHF-like_DNA-bd_dom_sf"/>
</dbReference>
<dbReference type="Pfam" id="PF00216">
    <property type="entry name" value="Bac_DNA_binding"/>
    <property type="match status" value="1"/>
</dbReference>
<comment type="similarity">
    <text evidence="1 4">Belongs to the bacterial histone-like protein family.</text>
</comment>
<evidence type="ECO:0000256" key="3">
    <source>
        <dbReference type="ARBA" id="ARBA00023125"/>
    </source>
</evidence>
<dbReference type="GO" id="GO:0030527">
    <property type="term" value="F:structural constituent of chromatin"/>
    <property type="evidence" value="ECO:0007669"/>
    <property type="project" value="InterPro"/>
</dbReference>
<proteinExistence type="inferred from homology"/>
<evidence type="ECO:0000256" key="2">
    <source>
        <dbReference type="ARBA" id="ARBA00023067"/>
    </source>
</evidence>
<dbReference type="CDD" id="cd13831">
    <property type="entry name" value="HU"/>
    <property type="match status" value="1"/>
</dbReference>